<organism evidence="2 3">
    <name type="scientific">Caballeronia calidae</name>
    <dbReference type="NCBI Taxonomy" id="1777139"/>
    <lineage>
        <taxon>Bacteria</taxon>
        <taxon>Pseudomonadati</taxon>
        <taxon>Pseudomonadota</taxon>
        <taxon>Betaproteobacteria</taxon>
        <taxon>Burkholderiales</taxon>
        <taxon>Burkholderiaceae</taxon>
        <taxon>Caballeronia</taxon>
    </lineage>
</organism>
<evidence type="ECO:0000256" key="1">
    <source>
        <dbReference type="SAM" id="Phobius"/>
    </source>
</evidence>
<accession>A0A158EEU8</accession>
<dbReference type="Proteomes" id="UP000071859">
    <property type="component" value="Unassembled WGS sequence"/>
</dbReference>
<feature type="transmembrane region" description="Helical" evidence="1">
    <location>
        <begin position="62"/>
        <end position="83"/>
    </location>
</feature>
<feature type="transmembrane region" description="Helical" evidence="1">
    <location>
        <begin position="36"/>
        <end position="56"/>
    </location>
</feature>
<dbReference type="RefSeq" id="WP_062611600.1">
    <property type="nucleotide sequence ID" value="NZ_FCOX02000080.1"/>
</dbReference>
<proteinExistence type="predicted"/>
<sequence>MIPWQAFVAAALMGVVVCYTHYEIPSFTRGSAKRRTAHVVLIVVALAFGAMGAYTLDLPIPRWLVFVLGFGTVHVPAAAILALKRLRGAGMS</sequence>
<evidence type="ECO:0000313" key="3">
    <source>
        <dbReference type="Proteomes" id="UP000071859"/>
    </source>
</evidence>
<name>A0A158EEU8_9BURK</name>
<comment type="caution">
    <text evidence="2">The sequence shown here is derived from an EMBL/GenBank/DDBJ whole genome shotgun (WGS) entry which is preliminary data.</text>
</comment>
<gene>
    <name evidence="2" type="ORF">AWB78_07473</name>
</gene>
<reference evidence="2" key="1">
    <citation type="submission" date="2016-01" db="EMBL/GenBank/DDBJ databases">
        <authorList>
            <person name="Peeters C."/>
        </authorList>
    </citation>
    <scope>NUCLEOTIDE SEQUENCE</scope>
    <source>
        <strain evidence="2">LMG 29321</strain>
    </source>
</reference>
<protein>
    <submittedName>
        <fullName evidence="2">Uncharacterized protein</fullName>
    </submittedName>
</protein>
<keyword evidence="3" id="KW-1185">Reference proteome</keyword>
<keyword evidence="1" id="KW-0472">Membrane</keyword>
<dbReference type="OrthoDB" id="9132302at2"/>
<feature type="transmembrane region" description="Helical" evidence="1">
    <location>
        <begin position="6"/>
        <end position="24"/>
    </location>
</feature>
<dbReference type="AlphaFoldDB" id="A0A158EEU8"/>
<keyword evidence="1" id="KW-1133">Transmembrane helix</keyword>
<evidence type="ECO:0000313" key="2">
    <source>
        <dbReference type="EMBL" id="SAL05395.1"/>
    </source>
</evidence>
<keyword evidence="1" id="KW-0812">Transmembrane</keyword>
<dbReference type="EMBL" id="FCOX02000080">
    <property type="protein sequence ID" value="SAL05395.1"/>
    <property type="molecule type" value="Genomic_DNA"/>
</dbReference>